<dbReference type="EnsemblPlants" id="AET5Gv20677800.1">
    <property type="protein sequence ID" value="AET5Gv20677800.1"/>
    <property type="gene ID" value="AET5Gv20677800"/>
</dbReference>
<name>A0A453L8Z5_AEGTS</name>
<dbReference type="InterPro" id="IPR018289">
    <property type="entry name" value="MULE_transposase_dom"/>
</dbReference>
<feature type="domain" description="MULE transposase" evidence="1">
    <location>
        <begin position="66"/>
        <end position="163"/>
    </location>
</feature>
<dbReference type="PANTHER" id="PTHR31973">
    <property type="entry name" value="POLYPROTEIN, PUTATIVE-RELATED"/>
    <property type="match status" value="1"/>
</dbReference>
<dbReference type="Gramene" id="AET5Gv20677800.1">
    <property type="protein sequence ID" value="AET5Gv20677800.1"/>
    <property type="gene ID" value="AET5Gv20677800"/>
</dbReference>
<keyword evidence="3" id="KW-1185">Reference proteome</keyword>
<dbReference type="Proteomes" id="UP000015105">
    <property type="component" value="Chromosome 5D"/>
</dbReference>
<evidence type="ECO:0000313" key="3">
    <source>
        <dbReference type="Proteomes" id="UP000015105"/>
    </source>
</evidence>
<reference evidence="2" key="4">
    <citation type="submission" date="2019-03" db="UniProtKB">
        <authorList>
            <consortium name="EnsemblPlants"/>
        </authorList>
    </citation>
    <scope>IDENTIFICATION</scope>
</reference>
<dbReference type="AlphaFoldDB" id="A0A453L8Z5"/>
<dbReference type="PANTHER" id="PTHR31973:SF187">
    <property type="entry name" value="MUTATOR TRANSPOSASE MUDRA PROTEIN"/>
    <property type="match status" value="1"/>
</dbReference>
<evidence type="ECO:0000313" key="2">
    <source>
        <dbReference type="EnsemblPlants" id="AET5Gv20677800.1"/>
    </source>
</evidence>
<proteinExistence type="predicted"/>
<organism evidence="2 3">
    <name type="scientific">Aegilops tauschii subsp. strangulata</name>
    <name type="common">Goatgrass</name>
    <dbReference type="NCBI Taxonomy" id="200361"/>
    <lineage>
        <taxon>Eukaryota</taxon>
        <taxon>Viridiplantae</taxon>
        <taxon>Streptophyta</taxon>
        <taxon>Embryophyta</taxon>
        <taxon>Tracheophyta</taxon>
        <taxon>Spermatophyta</taxon>
        <taxon>Magnoliopsida</taxon>
        <taxon>Liliopsida</taxon>
        <taxon>Poales</taxon>
        <taxon>Poaceae</taxon>
        <taxon>BOP clade</taxon>
        <taxon>Pooideae</taxon>
        <taxon>Triticodae</taxon>
        <taxon>Triticeae</taxon>
        <taxon>Triticinae</taxon>
        <taxon>Aegilops</taxon>
    </lineage>
</organism>
<dbReference type="STRING" id="200361.A0A453L8Z5"/>
<accession>A0A453L8Z5</accession>
<reference evidence="3" key="2">
    <citation type="journal article" date="2017" name="Nat. Plants">
        <title>The Aegilops tauschii genome reveals multiple impacts of transposons.</title>
        <authorList>
            <person name="Zhao G."/>
            <person name="Zou C."/>
            <person name="Li K."/>
            <person name="Wang K."/>
            <person name="Li T."/>
            <person name="Gao L."/>
            <person name="Zhang X."/>
            <person name="Wang H."/>
            <person name="Yang Z."/>
            <person name="Liu X."/>
            <person name="Jiang W."/>
            <person name="Mao L."/>
            <person name="Kong X."/>
            <person name="Jiao Y."/>
            <person name="Jia J."/>
        </authorList>
    </citation>
    <scope>NUCLEOTIDE SEQUENCE [LARGE SCALE GENOMIC DNA]</scope>
    <source>
        <strain evidence="3">cv. AL8/78</strain>
    </source>
</reference>
<reference evidence="3" key="1">
    <citation type="journal article" date="2014" name="Science">
        <title>Ancient hybridizations among the ancestral genomes of bread wheat.</title>
        <authorList>
            <consortium name="International Wheat Genome Sequencing Consortium,"/>
            <person name="Marcussen T."/>
            <person name="Sandve S.R."/>
            <person name="Heier L."/>
            <person name="Spannagl M."/>
            <person name="Pfeifer M."/>
            <person name="Jakobsen K.S."/>
            <person name="Wulff B.B."/>
            <person name="Steuernagel B."/>
            <person name="Mayer K.F."/>
            <person name="Olsen O.A."/>
        </authorList>
    </citation>
    <scope>NUCLEOTIDE SEQUENCE [LARGE SCALE GENOMIC DNA]</scope>
    <source>
        <strain evidence="3">cv. AL8/78</strain>
    </source>
</reference>
<sequence>MEKIIDLSDGEYARVYDYQLELLRSNPGSTIAVTLNPEILESNVFGRMYMCLDGCKKGFLAGCRRVVGLDGCFLKGAFKGQLLCAIGRDANNQMYPIAWAIVEVESYDSWYWFIGFLQKDLQINNNGEGWVFIFDQQKGLIRAVNELVPQAEHRMCARHIYANWRKEHRDKVFQKMFWACAKSSDRSQFNYNRAKLAQKTIEGAKDMMKTTPEYWCRAYFRIGSFCDSVENNMCESFNNAIMRSRFYPVLTAMEIIRKKVTVRI</sequence>
<protein>
    <recommendedName>
        <fullName evidence="1">MULE transposase domain-containing protein</fullName>
    </recommendedName>
</protein>
<reference evidence="2" key="3">
    <citation type="journal article" date="2017" name="Nature">
        <title>Genome sequence of the progenitor of the wheat D genome Aegilops tauschii.</title>
        <authorList>
            <person name="Luo M.C."/>
            <person name="Gu Y.Q."/>
            <person name="Puiu D."/>
            <person name="Wang H."/>
            <person name="Twardziok S.O."/>
            <person name="Deal K.R."/>
            <person name="Huo N."/>
            <person name="Zhu T."/>
            <person name="Wang L."/>
            <person name="Wang Y."/>
            <person name="McGuire P.E."/>
            <person name="Liu S."/>
            <person name="Long H."/>
            <person name="Ramasamy R.K."/>
            <person name="Rodriguez J.C."/>
            <person name="Van S.L."/>
            <person name="Yuan L."/>
            <person name="Wang Z."/>
            <person name="Xia Z."/>
            <person name="Xiao L."/>
            <person name="Anderson O.D."/>
            <person name="Ouyang S."/>
            <person name="Liang Y."/>
            <person name="Zimin A.V."/>
            <person name="Pertea G."/>
            <person name="Qi P."/>
            <person name="Bennetzen J.L."/>
            <person name="Dai X."/>
            <person name="Dawson M.W."/>
            <person name="Muller H.G."/>
            <person name="Kugler K."/>
            <person name="Rivarola-Duarte L."/>
            <person name="Spannagl M."/>
            <person name="Mayer K.F.X."/>
            <person name="Lu F.H."/>
            <person name="Bevan M.W."/>
            <person name="Leroy P."/>
            <person name="Li P."/>
            <person name="You F.M."/>
            <person name="Sun Q."/>
            <person name="Liu Z."/>
            <person name="Lyons E."/>
            <person name="Wicker T."/>
            <person name="Salzberg S.L."/>
            <person name="Devos K.M."/>
            <person name="Dvorak J."/>
        </authorList>
    </citation>
    <scope>NUCLEOTIDE SEQUENCE [LARGE SCALE GENOMIC DNA]</scope>
    <source>
        <strain evidence="2">cv. AL8/78</strain>
    </source>
</reference>
<reference evidence="2" key="5">
    <citation type="journal article" date="2021" name="G3 (Bethesda)">
        <title>Aegilops tauschii genome assembly Aet v5.0 features greater sequence contiguity and improved annotation.</title>
        <authorList>
            <person name="Wang L."/>
            <person name="Zhu T."/>
            <person name="Rodriguez J.C."/>
            <person name="Deal K.R."/>
            <person name="Dubcovsky J."/>
            <person name="McGuire P.E."/>
            <person name="Lux T."/>
            <person name="Spannagl M."/>
            <person name="Mayer K.F.X."/>
            <person name="Baldrich P."/>
            <person name="Meyers B.C."/>
            <person name="Huo N."/>
            <person name="Gu Y.Q."/>
            <person name="Zhou H."/>
            <person name="Devos K.M."/>
            <person name="Bennetzen J.L."/>
            <person name="Unver T."/>
            <person name="Budak H."/>
            <person name="Gulick P.J."/>
            <person name="Galiba G."/>
            <person name="Kalapos B."/>
            <person name="Nelson D.R."/>
            <person name="Li P."/>
            <person name="You F.M."/>
            <person name="Luo M.C."/>
            <person name="Dvorak J."/>
        </authorList>
    </citation>
    <scope>NUCLEOTIDE SEQUENCE [LARGE SCALE GENOMIC DNA]</scope>
    <source>
        <strain evidence="2">cv. AL8/78</strain>
    </source>
</reference>
<dbReference type="Pfam" id="PF10551">
    <property type="entry name" value="MULE"/>
    <property type="match status" value="1"/>
</dbReference>
<evidence type="ECO:0000259" key="1">
    <source>
        <dbReference type="Pfam" id="PF10551"/>
    </source>
</evidence>